<protein>
    <recommendedName>
        <fullName evidence="7">Fe2OG dioxygenase domain-containing protein</fullName>
    </recommendedName>
</protein>
<gene>
    <name evidence="8" type="ORF">AAE3_LOCUS5821</name>
</gene>
<keyword evidence="9" id="KW-1185">Reference proteome</keyword>
<sequence length="441" mass="48475">MPQLYLQSSNSMASPLETVQALLQSSTRLPYCTGSVPLDATNSTLFYQFGDLKAELIDFANATDKQLKKLANACQPATFGLGQKDVLDESYRKAGKMDAAAFATHFSPLQLGVVDTIVDSLFQGHRDSKGVCAELYKLNVYGPGAFFKAHVDTPRSDKMFGSLVIILPTTHTGGSLIFRHQGNEWFFDSAKAVNEEPTPHAAFVAFFSDVEHEVCEVTSGNRVTLTYNLYFVDSPITARVTLSEDKAETDLKAAISALIRDPQLLPDGGILGFGLSHVYPFKVDKTAISDLKKCLKGSDATIKRVCDALSLRHSLMALYREEYRSVGVLLPKFANFGMEQIEEGLVQYLQYMKGSIVVKDPNADGTNDDDYGDDDSEDYESDDGEGERDPKGPKTIVWAKPLTKANEFKSAYIHYGNEASLDYAYGEVCLVVELPPAGQRQ</sequence>
<dbReference type="GO" id="GO:0031418">
    <property type="term" value="F:L-ascorbic acid binding"/>
    <property type="evidence" value="ECO:0007669"/>
    <property type="project" value="InterPro"/>
</dbReference>
<dbReference type="Gene3D" id="2.60.120.620">
    <property type="entry name" value="q2cbj1_9rhob like domain"/>
    <property type="match status" value="1"/>
</dbReference>
<evidence type="ECO:0000313" key="8">
    <source>
        <dbReference type="EMBL" id="CAA7263501.1"/>
    </source>
</evidence>
<evidence type="ECO:0000256" key="2">
    <source>
        <dbReference type="ARBA" id="ARBA00022723"/>
    </source>
</evidence>
<dbReference type="InterPro" id="IPR006620">
    <property type="entry name" value="Pro_4_hyd_alph"/>
</dbReference>
<keyword evidence="2" id="KW-0479">Metal-binding</keyword>
<keyword evidence="5" id="KW-0408">Iron</keyword>
<evidence type="ECO:0000256" key="6">
    <source>
        <dbReference type="SAM" id="MobiDB-lite"/>
    </source>
</evidence>
<dbReference type="SMART" id="SM00702">
    <property type="entry name" value="P4Hc"/>
    <property type="match status" value="1"/>
</dbReference>
<name>A0A8S0VZD9_CYCAE</name>
<dbReference type="AlphaFoldDB" id="A0A8S0VZD9"/>
<evidence type="ECO:0000256" key="4">
    <source>
        <dbReference type="ARBA" id="ARBA00023002"/>
    </source>
</evidence>
<feature type="domain" description="Fe2OG dioxygenase" evidence="7">
    <location>
        <begin position="132"/>
        <end position="234"/>
    </location>
</feature>
<comment type="caution">
    <text evidence="8">The sequence shown here is derived from an EMBL/GenBank/DDBJ whole genome shotgun (WGS) entry which is preliminary data.</text>
</comment>
<dbReference type="InterPro" id="IPR005123">
    <property type="entry name" value="Oxoglu/Fe-dep_dioxygenase_dom"/>
</dbReference>
<dbReference type="PROSITE" id="PS51471">
    <property type="entry name" value="FE2OG_OXY"/>
    <property type="match status" value="1"/>
</dbReference>
<dbReference type="OrthoDB" id="27483at2759"/>
<dbReference type="GO" id="GO:0016705">
    <property type="term" value="F:oxidoreductase activity, acting on paired donors, with incorporation or reduction of molecular oxygen"/>
    <property type="evidence" value="ECO:0007669"/>
    <property type="project" value="InterPro"/>
</dbReference>
<keyword evidence="3" id="KW-0223">Dioxygenase</keyword>
<dbReference type="GO" id="GO:0051213">
    <property type="term" value="F:dioxygenase activity"/>
    <property type="evidence" value="ECO:0007669"/>
    <property type="project" value="UniProtKB-KW"/>
</dbReference>
<organism evidence="8 9">
    <name type="scientific">Cyclocybe aegerita</name>
    <name type="common">Black poplar mushroom</name>
    <name type="synonym">Agrocybe aegerita</name>
    <dbReference type="NCBI Taxonomy" id="1973307"/>
    <lineage>
        <taxon>Eukaryota</taxon>
        <taxon>Fungi</taxon>
        <taxon>Dikarya</taxon>
        <taxon>Basidiomycota</taxon>
        <taxon>Agaricomycotina</taxon>
        <taxon>Agaricomycetes</taxon>
        <taxon>Agaricomycetidae</taxon>
        <taxon>Agaricales</taxon>
        <taxon>Agaricineae</taxon>
        <taxon>Bolbitiaceae</taxon>
        <taxon>Cyclocybe</taxon>
    </lineage>
</organism>
<feature type="region of interest" description="Disordered" evidence="6">
    <location>
        <begin position="360"/>
        <end position="395"/>
    </location>
</feature>
<reference evidence="8 9" key="1">
    <citation type="submission" date="2020-01" db="EMBL/GenBank/DDBJ databases">
        <authorList>
            <person name="Gupta K D."/>
        </authorList>
    </citation>
    <scope>NUCLEOTIDE SEQUENCE [LARGE SCALE GENOMIC DNA]</scope>
</reference>
<dbReference type="PANTHER" id="PTHR33099:SF14">
    <property type="entry name" value="PROLYL 4-HYDROXYLASE ALPHA SUBUNIT FE(2+) 2OG DIOXYGENASE DOMAIN-CONTAINING PROTEIN"/>
    <property type="match status" value="1"/>
</dbReference>
<dbReference type="EMBL" id="CACVBS010000040">
    <property type="protein sequence ID" value="CAA7263501.1"/>
    <property type="molecule type" value="Genomic_DNA"/>
</dbReference>
<evidence type="ECO:0000256" key="5">
    <source>
        <dbReference type="ARBA" id="ARBA00023004"/>
    </source>
</evidence>
<evidence type="ECO:0000259" key="7">
    <source>
        <dbReference type="PROSITE" id="PS51471"/>
    </source>
</evidence>
<dbReference type="InterPro" id="IPR044862">
    <property type="entry name" value="Pro_4_hyd_alph_FE2OG_OXY"/>
</dbReference>
<accession>A0A8S0VZD9</accession>
<evidence type="ECO:0000313" key="9">
    <source>
        <dbReference type="Proteomes" id="UP000467700"/>
    </source>
</evidence>
<dbReference type="Pfam" id="PF13640">
    <property type="entry name" value="2OG-FeII_Oxy_3"/>
    <property type="match status" value="1"/>
</dbReference>
<evidence type="ECO:0000256" key="3">
    <source>
        <dbReference type="ARBA" id="ARBA00022964"/>
    </source>
</evidence>
<dbReference type="GO" id="GO:0005506">
    <property type="term" value="F:iron ion binding"/>
    <property type="evidence" value="ECO:0007669"/>
    <property type="project" value="InterPro"/>
</dbReference>
<dbReference type="Proteomes" id="UP000467700">
    <property type="component" value="Unassembled WGS sequence"/>
</dbReference>
<comment type="cofactor">
    <cofactor evidence="1">
        <name>L-ascorbate</name>
        <dbReference type="ChEBI" id="CHEBI:38290"/>
    </cofactor>
</comment>
<feature type="compositionally biased region" description="Acidic residues" evidence="6">
    <location>
        <begin position="366"/>
        <end position="386"/>
    </location>
</feature>
<keyword evidence="4" id="KW-0560">Oxidoreductase</keyword>
<dbReference type="PANTHER" id="PTHR33099">
    <property type="entry name" value="FE2OG DIOXYGENASE DOMAIN-CONTAINING PROTEIN"/>
    <property type="match status" value="1"/>
</dbReference>
<proteinExistence type="predicted"/>
<evidence type="ECO:0000256" key="1">
    <source>
        <dbReference type="ARBA" id="ARBA00001961"/>
    </source>
</evidence>